<feature type="transmembrane region" description="Helical" evidence="1">
    <location>
        <begin position="30"/>
        <end position="50"/>
    </location>
</feature>
<dbReference type="EMBL" id="AFWE01000040">
    <property type="protein sequence ID" value="EGU41013.1"/>
    <property type="molecule type" value="Genomic_DNA"/>
</dbReference>
<sequence>MSHNHTTWKLAGKKTGFKPRGWQRLRYQRGSLYIVVIFVLVVMGFLASTLSRIQWSNADGYAKDVLGTQAWLLAQSVNEASLTVLYPLNTVTDIETACVVTMPTPSFVEVDGSGHRIFSDKKSCQMKTNRCESIGSLAGMNYFKLTARVTCGSGKSLVERAEEIWVRESE</sequence>
<keyword evidence="1" id="KW-0472">Membrane</keyword>
<gene>
    <name evidence="2" type="ORF">VIS19158_04181</name>
</gene>
<dbReference type="AlphaFoldDB" id="F9RJ85"/>
<keyword evidence="1" id="KW-1133">Transmembrane helix</keyword>
<evidence type="ECO:0000313" key="3">
    <source>
        <dbReference type="Proteomes" id="UP000004349"/>
    </source>
</evidence>
<comment type="caution">
    <text evidence="2">The sequence shown here is derived from an EMBL/GenBank/DDBJ whole genome shotgun (WGS) entry which is preliminary data.</text>
</comment>
<proteinExistence type="predicted"/>
<accession>F9RJ85</accession>
<reference evidence="2 3" key="1">
    <citation type="journal article" date="2012" name="Int. J. Syst. Evol. Microbiol.">
        <title>Vibrio caribbeanicus sp. nov., isolated from the marine sponge Scleritoderma cyanea.</title>
        <authorList>
            <person name="Hoffmann M."/>
            <person name="Monday S.R."/>
            <person name="Allard M.W."/>
            <person name="Strain E.A."/>
            <person name="Whittaker P."/>
            <person name="Naum M."/>
            <person name="McCarthy P.J."/>
            <person name="Lopez J.V."/>
            <person name="Fischer M."/>
            <person name="Brown E.W."/>
        </authorList>
    </citation>
    <scope>NUCLEOTIDE SEQUENCE [LARGE SCALE GENOMIC DNA]</scope>
    <source>
        <strain evidence="2 3">LMG 19158</strain>
    </source>
</reference>
<dbReference type="RefSeq" id="WP_005593104.1">
    <property type="nucleotide sequence ID" value="NZ_AFWE01000040.1"/>
</dbReference>
<evidence type="ECO:0000256" key="1">
    <source>
        <dbReference type="SAM" id="Phobius"/>
    </source>
</evidence>
<keyword evidence="1" id="KW-0812">Transmembrane</keyword>
<name>F9RJ85_9VIBR</name>
<dbReference type="eggNOG" id="ENOG5033HWU">
    <property type="taxonomic scope" value="Bacteria"/>
</dbReference>
<organism evidence="2 3">
    <name type="scientific">Vibrio scophthalmi LMG 19158</name>
    <dbReference type="NCBI Taxonomy" id="870967"/>
    <lineage>
        <taxon>Bacteria</taxon>
        <taxon>Pseudomonadati</taxon>
        <taxon>Pseudomonadota</taxon>
        <taxon>Gammaproteobacteria</taxon>
        <taxon>Vibrionales</taxon>
        <taxon>Vibrionaceae</taxon>
        <taxon>Vibrio</taxon>
    </lineage>
</organism>
<evidence type="ECO:0000313" key="2">
    <source>
        <dbReference type="EMBL" id="EGU41013.1"/>
    </source>
</evidence>
<protein>
    <submittedName>
        <fullName evidence="2">MSHA biogenesis protein MshP</fullName>
    </submittedName>
</protein>
<dbReference type="Proteomes" id="UP000004349">
    <property type="component" value="Unassembled WGS sequence"/>
</dbReference>